<dbReference type="InterPro" id="IPR002931">
    <property type="entry name" value="Transglutaminase-like"/>
</dbReference>
<dbReference type="EMBL" id="JH816630">
    <property type="protein sequence ID" value="EKC23339.1"/>
    <property type="molecule type" value="Genomic_DNA"/>
</dbReference>
<feature type="compositionally biased region" description="Basic and acidic residues" evidence="1">
    <location>
        <begin position="16"/>
        <end position="41"/>
    </location>
</feature>
<feature type="region of interest" description="Disordered" evidence="1">
    <location>
        <begin position="1"/>
        <end position="89"/>
    </location>
</feature>
<dbReference type="AlphaFoldDB" id="K1PWE1"/>
<evidence type="ECO:0000313" key="3">
    <source>
        <dbReference type="EMBL" id="EKC23339.1"/>
    </source>
</evidence>
<dbReference type="PANTHER" id="PTHR46333:SF2">
    <property type="entry name" value="CYTOKINESIS PROTEIN 3"/>
    <property type="match status" value="1"/>
</dbReference>
<accession>K1PWE1</accession>
<dbReference type="InterPro" id="IPR052557">
    <property type="entry name" value="CAP/Cytokinesis_protein"/>
</dbReference>
<dbReference type="Pfam" id="PF01841">
    <property type="entry name" value="Transglut_core"/>
    <property type="match status" value="1"/>
</dbReference>
<dbReference type="SUPFAM" id="SSF54001">
    <property type="entry name" value="Cysteine proteinases"/>
    <property type="match status" value="3"/>
</dbReference>
<organism evidence="3">
    <name type="scientific">Magallana gigas</name>
    <name type="common">Pacific oyster</name>
    <name type="synonym">Crassostrea gigas</name>
    <dbReference type="NCBI Taxonomy" id="29159"/>
    <lineage>
        <taxon>Eukaryota</taxon>
        <taxon>Metazoa</taxon>
        <taxon>Spiralia</taxon>
        <taxon>Lophotrochozoa</taxon>
        <taxon>Mollusca</taxon>
        <taxon>Bivalvia</taxon>
        <taxon>Autobranchia</taxon>
        <taxon>Pteriomorphia</taxon>
        <taxon>Ostreida</taxon>
        <taxon>Ostreoidea</taxon>
        <taxon>Ostreidae</taxon>
        <taxon>Magallana</taxon>
    </lineage>
</organism>
<dbReference type="Gene3D" id="3.10.620.30">
    <property type="match status" value="1"/>
</dbReference>
<feature type="domain" description="Transglutaminase-like" evidence="2">
    <location>
        <begin position="245"/>
        <end position="313"/>
    </location>
</feature>
<dbReference type="GO" id="GO:0005737">
    <property type="term" value="C:cytoplasm"/>
    <property type="evidence" value="ECO:0007669"/>
    <property type="project" value="TreeGrafter"/>
</dbReference>
<gene>
    <name evidence="3" type="ORF">CGI_10011308</name>
</gene>
<dbReference type="InterPro" id="IPR038765">
    <property type="entry name" value="Papain-like_cys_pep_sf"/>
</dbReference>
<reference evidence="3" key="1">
    <citation type="journal article" date="2012" name="Nature">
        <title>The oyster genome reveals stress adaptation and complexity of shell formation.</title>
        <authorList>
            <person name="Zhang G."/>
            <person name="Fang X."/>
            <person name="Guo X."/>
            <person name="Li L."/>
            <person name="Luo R."/>
            <person name="Xu F."/>
            <person name="Yang P."/>
            <person name="Zhang L."/>
            <person name="Wang X."/>
            <person name="Qi H."/>
            <person name="Xiong Z."/>
            <person name="Que H."/>
            <person name="Xie Y."/>
            <person name="Holland P.W."/>
            <person name="Paps J."/>
            <person name="Zhu Y."/>
            <person name="Wu F."/>
            <person name="Chen Y."/>
            <person name="Wang J."/>
            <person name="Peng C."/>
            <person name="Meng J."/>
            <person name="Yang L."/>
            <person name="Liu J."/>
            <person name="Wen B."/>
            <person name="Zhang N."/>
            <person name="Huang Z."/>
            <person name="Zhu Q."/>
            <person name="Feng Y."/>
            <person name="Mount A."/>
            <person name="Hedgecock D."/>
            <person name="Xu Z."/>
            <person name="Liu Y."/>
            <person name="Domazet-Loso T."/>
            <person name="Du Y."/>
            <person name="Sun X."/>
            <person name="Zhang S."/>
            <person name="Liu B."/>
            <person name="Cheng P."/>
            <person name="Jiang X."/>
            <person name="Li J."/>
            <person name="Fan D."/>
            <person name="Wang W."/>
            <person name="Fu W."/>
            <person name="Wang T."/>
            <person name="Wang B."/>
            <person name="Zhang J."/>
            <person name="Peng Z."/>
            <person name="Li Y."/>
            <person name="Li N."/>
            <person name="Wang J."/>
            <person name="Chen M."/>
            <person name="He Y."/>
            <person name="Tan F."/>
            <person name="Song X."/>
            <person name="Zheng Q."/>
            <person name="Huang R."/>
            <person name="Yang H."/>
            <person name="Du X."/>
            <person name="Chen L."/>
            <person name="Yang M."/>
            <person name="Gaffney P.M."/>
            <person name="Wang S."/>
            <person name="Luo L."/>
            <person name="She Z."/>
            <person name="Ming Y."/>
            <person name="Huang W."/>
            <person name="Zhang S."/>
            <person name="Huang B."/>
            <person name="Zhang Y."/>
            <person name="Qu T."/>
            <person name="Ni P."/>
            <person name="Miao G."/>
            <person name="Wang J."/>
            <person name="Wang Q."/>
            <person name="Steinberg C.E."/>
            <person name="Wang H."/>
            <person name="Li N."/>
            <person name="Qian L."/>
            <person name="Zhang G."/>
            <person name="Li Y."/>
            <person name="Yang H."/>
            <person name="Liu X."/>
            <person name="Wang J."/>
            <person name="Yin Y."/>
            <person name="Wang J."/>
        </authorList>
    </citation>
    <scope>NUCLEOTIDE SEQUENCE [LARGE SCALE GENOMIC DNA]</scope>
    <source>
        <strain evidence="3">05x7-T-G4-1.051#20</strain>
    </source>
</reference>
<feature type="compositionally biased region" description="Polar residues" evidence="1">
    <location>
        <begin position="73"/>
        <end position="83"/>
    </location>
</feature>
<feature type="compositionally biased region" description="Acidic residues" evidence="1">
    <location>
        <begin position="57"/>
        <end position="66"/>
    </location>
</feature>
<evidence type="ECO:0000256" key="1">
    <source>
        <dbReference type="SAM" id="MobiDB-lite"/>
    </source>
</evidence>
<sequence length="1176" mass="133217">MGCCASVKVSPVDNSAETHKINNEFADRSNKGRSKPEEKFSEQNIEQNDKTQIQTESQEDDEETLTTDEVIPHNSSNISSDLVAQTEEDDLLQTYDRDRTDSFEQDKHLQHSIEKSQTSNQSTENRSGILENETTTQREETGEENLISSYEDLRKINRDEEVLSETVSVNKDEGNKTQNETQEDDEESLANKEVIPNDSSSATLDLVSKTENVPNTEIKKNTEHAPEEVKTSIATLADYLLKPANSDSKKARVIFIWIADNIRIAGLPVKVISGFSKGFGYSPEDKFTPMKKTDHAWNAVRIDGHWRFVECTWGAGFLDKNNSFQKKLEPFYFFTEPKHFINAHFPWNPEEEGFSNSWQLLENPISLETYHKALKLEHSAMMWNVFPLTHKEGIVQAHEEIVIEIEDKNEFLCGTTSKIYDMKTGLSCNEFIFLRQEKSGLFSISIRPPSNGKYELIIYGKVDRTENTYQSLMTYLIRFSDVSKKFSPYPENNGQMWGMDLEAFDNGFLKKDNNRVPVKIISEDGFVDMTFATTQNVPTLAKIIPATKKLPWSKEKYSLVTTTHTSLNIKACFPNMDLYKLELMCKRVDGDDDLYHDMACFLIECTKPADPCPGYPKAYPRAQTYGSKLIEPLSAQLPANTTVTCRFQSPLVVKAMVAKISMTQNKDEWSGTVTTPSCGAAFYISGNIDGGNSYSRLYDTEAFFSGHYGSMDAKSVLKAGKAVCSGYANLFEALCTIAGLPVKVIAGFSKGYSYSAENPFTPLTKTDHAWNVVRVDGQWQFVECTWGAGYVDKNRKFQKSLNTFYFFTDPKLFITDHFPWQSNEGSVSKTWQLLGNPISLETYNKALKLDYSAMMWNVFPLTHKESIVEARDEVEIIIGDKDGLLCVITSDFYDMNTGMPCDNFTFLRQEKSKEFSISILPPSNGKYNLTIFGEINKTEKTYQSLMTYVIKFSNVSKEYNPYPQNNGQMWGINLEAFDNGFSKTEKNRLPVKIRSKDGHLDKTFVTNRNIPTLAKIIPATKKLSWNYEKYCLVSATHTSLNIKACFPVTDFYKLELMCQRVDGDDDLYHNMACFLIECTKPADPCPGYPKVYPQAQTYGCKLIEPLSAQLPANTTVTCRFQSPLIVKAMASDTKMTRDGDEWSCTVTTPSSGTRFDISGNTDGTHTFWTLFQYDVI</sequence>
<feature type="compositionally biased region" description="Basic and acidic residues" evidence="1">
    <location>
        <begin position="102"/>
        <end position="114"/>
    </location>
</feature>
<feature type="domain" description="Transglutaminase-like" evidence="2">
    <location>
        <begin position="716"/>
        <end position="786"/>
    </location>
</feature>
<dbReference type="PANTHER" id="PTHR46333">
    <property type="entry name" value="CYTOKINESIS PROTEIN 3"/>
    <property type="match status" value="1"/>
</dbReference>
<dbReference type="InterPro" id="IPR056564">
    <property type="entry name" value="Ig-like_KY"/>
</dbReference>
<evidence type="ECO:0000259" key="2">
    <source>
        <dbReference type="SMART" id="SM00460"/>
    </source>
</evidence>
<feature type="region of interest" description="Disordered" evidence="1">
    <location>
        <begin position="102"/>
        <end position="145"/>
    </location>
</feature>
<feature type="compositionally biased region" description="Polar residues" evidence="1">
    <location>
        <begin position="115"/>
        <end position="126"/>
    </location>
</feature>
<dbReference type="InParanoid" id="K1PWE1"/>
<dbReference type="HOGENOM" id="CLU_273549_0_0_1"/>
<dbReference type="SMART" id="SM00460">
    <property type="entry name" value="TGc"/>
    <property type="match status" value="2"/>
</dbReference>
<protein>
    <submittedName>
        <fullName evidence="3">Kyphoscoliosis peptidase</fullName>
    </submittedName>
</protein>
<feature type="region of interest" description="Disordered" evidence="1">
    <location>
        <begin position="165"/>
        <end position="191"/>
    </location>
</feature>
<name>K1PWE1_MAGGI</name>
<proteinExistence type="predicted"/>
<dbReference type="Pfam" id="PF23265">
    <property type="entry name" value="Ig-like_KY"/>
    <property type="match status" value="4"/>
</dbReference>